<evidence type="ECO:0000256" key="3">
    <source>
        <dbReference type="ARBA" id="ARBA00022741"/>
    </source>
</evidence>
<dbReference type="FunFam" id="1.10.8.430:FF:000003">
    <property type="entry name" value="Probable disease resistance protein At5g66910"/>
    <property type="match status" value="1"/>
</dbReference>
<accession>A0AA39W425</accession>
<dbReference type="Pfam" id="PF23559">
    <property type="entry name" value="WHD_DRP"/>
    <property type="match status" value="1"/>
</dbReference>
<dbReference type="GO" id="GO:0043531">
    <property type="term" value="F:ADP binding"/>
    <property type="evidence" value="ECO:0007669"/>
    <property type="project" value="InterPro"/>
</dbReference>
<dbReference type="InterPro" id="IPR042197">
    <property type="entry name" value="Apaf_helical"/>
</dbReference>
<keyword evidence="4" id="KW-0611">Plant defense</keyword>
<dbReference type="Gene3D" id="1.10.8.430">
    <property type="entry name" value="Helical domain of apoptotic protease-activating factors"/>
    <property type="match status" value="1"/>
</dbReference>
<proteinExistence type="inferred from homology"/>
<dbReference type="SUPFAM" id="SSF52058">
    <property type="entry name" value="L domain-like"/>
    <property type="match status" value="1"/>
</dbReference>
<dbReference type="Proteomes" id="UP001168877">
    <property type="component" value="Unassembled WGS sequence"/>
</dbReference>
<dbReference type="InterPro" id="IPR027417">
    <property type="entry name" value="P-loop_NTPase"/>
</dbReference>
<dbReference type="SMART" id="SM00382">
    <property type="entry name" value="AAA"/>
    <property type="match status" value="1"/>
</dbReference>
<feature type="domain" description="AAA+ ATPase" evidence="6">
    <location>
        <begin position="169"/>
        <end position="308"/>
    </location>
</feature>
<evidence type="ECO:0000259" key="6">
    <source>
        <dbReference type="SMART" id="SM00382"/>
    </source>
</evidence>
<protein>
    <recommendedName>
        <fullName evidence="6">AAA+ ATPase domain-containing protein</fullName>
    </recommendedName>
</protein>
<dbReference type="EMBL" id="JAUESC010000003">
    <property type="protein sequence ID" value="KAK0602140.1"/>
    <property type="molecule type" value="Genomic_DNA"/>
</dbReference>
<keyword evidence="2" id="KW-0677">Repeat</keyword>
<dbReference type="Pfam" id="PF23247">
    <property type="entry name" value="LRR_RPS2"/>
    <property type="match status" value="1"/>
</dbReference>
<evidence type="ECO:0000313" key="7">
    <source>
        <dbReference type="EMBL" id="KAK0602140.1"/>
    </source>
</evidence>
<keyword evidence="3" id="KW-0547">Nucleotide-binding</keyword>
<dbReference type="Pfam" id="PF00931">
    <property type="entry name" value="NB-ARC"/>
    <property type="match status" value="1"/>
</dbReference>
<dbReference type="PRINTS" id="PR00364">
    <property type="entry name" value="DISEASERSIST"/>
</dbReference>
<organism evidence="7 8">
    <name type="scientific">Acer saccharum</name>
    <name type="common">Sugar maple</name>
    <dbReference type="NCBI Taxonomy" id="4024"/>
    <lineage>
        <taxon>Eukaryota</taxon>
        <taxon>Viridiplantae</taxon>
        <taxon>Streptophyta</taxon>
        <taxon>Embryophyta</taxon>
        <taxon>Tracheophyta</taxon>
        <taxon>Spermatophyta</taxon>
        <taxon>Magnoliopsida</taxon>
        <taxon>eudicotyledons</taxon>
        <taxon>Gunneridae</taxon>
        <taxon>Pentapetalae</taxon>
        <taxon>rosids</taxon>
        <taxon>malvids</taxon>
        <taxon>Sapindales</taxon>
        <taxon>Sapindaceae</taxon>
        <taxon>Hippocastanoideae</taxon>
        <taxon>Acereae</taxon>
        <taxon>Acer</taxon>
    </lineage>
</organism>
<evidence type="ECO:0000313" key="8">
    <source>
        <dbReference type="Proteomes" id="UP001168877"/>
    </source>
</evidence>
<dbReference type="InterPro" id="IPR050905">
    <property type="entry name" value="Plant_NBS-LRR"/>
</dbReference>
<keyword evidence="5" id="KW-0067">ATP-binding</keyword>
<comment type="caution">
    <text evidence="7">The sequence shown here is derived from an EMBL/GenBank/DDBJ whole genome shotgun (WGS) entry which is preliminary data.</text>
</comment>
<keyword evidence="8" id="KW-1185">Reference proteome</keyword>
<dbReference type="InterPro" id="IPR002182">
    <property type="entry name" value="NB-ARC"/>
</dbReference>
<comment type="similarity">
    <text evidence="1">Belongs to the disease resistance NB-LRR family.</text>
</comment>
<dbReference type="PANTHER" id="PTHR33463:SF202">
    <property type="entry name" value="NB-ARC DOMAIN-CONTAINING PROTEIN"/>
    <property type="match status" value="1"/>
</dbReference>
<dbReference type="AlphaFoldDB" id="A0AA39W425"/>
<dbReference type="PANTHER" id="PTHR33463">
    <property type="entry name" value="NB-ARC DOMAIN-CONTAINING PROTEIN-RELATED"/>
    <property type="match status" value="1"/>
</dbReference>
<evidence type="ECO:0000256" key="2">
    <source>
        <dbReference type="ARBA" id="ARBA00022737"/>
    </source>
</evidence>
<reference evidence="7" key="1">
    <citation type="journal article" date="2022" name="Plant J.">
        <title>Strategies of tolerance reflected in two North American maple genomes.</title>
        <authorList>
            <person name="McEvoy S.L."/>
            <person name="Sezen U.U."/>
            <person name="Trouern-Trend A."/>
            <person name="McMahon S.M."/>
            <person name="Schaberg P.G."/>
            <person name="Yang J."/>
            <person name="Wegrzyn J.L."/>
            <person name="Swenson N.G."/>
        </authorList>
    </citation>
    <scope>NUCLEOTIDE SEQUENCE</scope>
    <source>
        <strain evidence="7">NS2018</strain>
    </source>
</reference>
<dbReference type="InterPro" id="IPR055414">
    <property type="entry name" value="LRR_R13L4/SHOC2-like"/>
</dbReference>
<reference evidence="7" key="2">
    <citation type="submission" date="2023-06" db="EMBL/GenBank/DDBJ databases">
        <authorList>
            <person name="Swenson N.G."/>
            <person name="Wegrzyn J.L."/>
            <person name="Mcevoy S.L."/>
        </authorList>
    </citation>
    <scope>NUCLEOTIDE SEQUENCE</scope>
    <source>
        <strain evidence="7">NS2018</strain>
        <tissue evidence="7">Leaf</tissue>
    </source>
</reference>
<dbReference type="SUPFAM" id="SSF52540">
    <property type="entry name" value="P-loop containing nucleoside triphosphate hydrolases"/>
    <property type="match status" value="1"/>
</dbReference>
<dbReference type="Gene3D" id="3.40.50.300">
    <property type="entry name" value="P-loop containing nucleotide triphosphate hydrolases"/>
    <property type="match status" value="1"/>
</dbReference>
<gene>
    <name evidence="7" type="ORF">LWI29_030769</name>
</gene>
<evidence type="ECO:0000256" key="1">
    <source>
        <dbReference type="ARBA" id="ARBA00008894"/>
    </source>
</evidence>
<dbReference type="Pfam" id="PF23598">
    <property type="entry name" value="LRR_14"/>
    <property type="match status" value="1"/>
</dbReference>
<name>A0AA39W425_ACESA</name>
<dbReference type="InterPro" id="IPR003593">
    <property type="entry name" value="AAA+_ATPase"/>
</dbReference>
<evidence type="ECO:0000256" key="5">
    <source>
        <dbReference type="ARBA" id="ARBA00022840"/>
    </source>
</evidence>
<dbReference type="GO" id="GO:0006952">
    <property type="term" value="P:defense response"/>
    <property type="evidence" value="ECO:0007669"/>
    <property type="project" value="UniProtKB-KW"/>
</dbReference>
<dbReference type="GO" id="GO:0005524">
    <property type="term" value="F:ATP binding"/>
    <property type="evidence" value="ECO:0007669"/>
    <property type="project" value="UniProtKB-KW"/>
</dbReference>
<dbReference type="InterPro" id="IPR057135">
    <property type="entry name" value="At4g27190-like_LRR"/>
</dbReference>
<dbReference type="InterPro" id="IPR032675">
    <property type="entry name" value="LRR_dom_sf"/>
</dbReference>
<dbReference type="InterPro" id="IPR058922">
    <property type="entry name" value="WHD_DRP"/>
</dbReference>
<dbReference type="FunFam" id="1.10.10.10:FF:000322">
    <property type="entry name" value="Probable disease resistance protein At1g63360"/>
    <property type="match status" value="1"/>
</dbReference>
<evidence type="ECO:0000256" key="4">
    <source>
        <dbReference type="ARBA" id="ARBA00022821"/>
    </source>
</evidence>
<sequence length="999" mass="112183">MEVVAAILGSAVTETCRSLCGYYPSIKNFISFQSNLSALEKEKKSLVDLKNKVIEDVDYSSDAQMTQWLQEVEQILLEVNSVPTGITANNGKLCGCFFNCSERYRLSKETARMLKEVERLLKAGDIAAKMVGRNYLTKAVEHIPGPSIVNQTTASQHLAKVMVLLNNDDVLRIGVWGMGGVGKTTLIKSLNNQLKGSSSTHRFGIVIWVTVSQNLDLKKVQIRLAERLNLKEIMEESVQRLAIRLHQRLQKEKFLLILDDVWEPIDLESLGVPQSEALIGSKIIFTSRSLEVCREMKVDKEVKVDVLNDEESWQLFTVNAGQVATSEHIESIARSVARECSGLPLAITIVGSAMRGKTMIELWTDALSELRRSVPNIKGIENKVYKSLKWSYDSLQGKNIKPCFLYCCLYPEDFSIDVSELVKCWLGEGLIDQEQNYEDSYNRAIALIEILKDSCLLENGAHEGTVKMHDVVRDVAVWISSTLEDECKSLVRSGIGLTQISEVEMSKSLKRVSFMHNRIRELPDCGICCPETMSLLLQGNLLYGRIADGFLQAFESLKVLNLSETRIRSLPQSILQLGDLRILLLKECSALEELPQLDGLSKLQVLDCSDTGIRKLPSRMKNLINLRQLLLSRTHKLKTIQSGIVSGLSSLEVLDMTHGAYVWGLKREANDGQATFEELQNLKRLHSLSIRLEGIPSLQNEDLTLIGRLRIFELHIGREAIYFKSKSDDKRKVIIGGLQLSGEWIGRLLTNASSMQLNNCSGLNQMLEKLVIRSIGSYTGLKSLTITKSSSIFRPGGGCAAHDDLLPNLEELRLQNLIKLGSISELVGFLGLRFSRLKSIDVYRCDGLEYLLTCGDFTISLPKLETIHVSSCKSLVELFNFPLQENFVPEPVVPNLRTLKLVNLPRLKTLSRQDGSGLHSKFISCVYHMIAVEQVEVIKCDNLRKLPLTIQNANTMKEIRGNAQWWDQLELEAHNTKLSLELFFNEVNDELMMNVIPQI</sequence>
<dbReference type="Gene3D" id="3.80.10.10">
    <property type="entry name" value="Ribonuclease Inhibitor"/>
    <property type="match status" value="2"/>
</dbReference>
<dbReference type="FunFam" id="3.40.50.300:FF:001091">
    <property type="entry name" value="Probable disease resistance protein At1g61300"/>
    <property type="match status" value="1"/>
</dbReference>